<evidence type="ECO:0000256" key="1">
    <source>
        <dbReference type="ARBA" id="ARBA00009342"/>
    </source>
</evidence>
<evidence type="ECO:0000256" key="2">
    <source>
        <dbReference type="ARBA" id="ARBA00022679"/>
    </source>
</evidence>
<dbReference type="GeneID" id="87857622"/>
<evidence type="ECO:0000313" key="5">
    <source>
        <dbReference type="EMBL" id="KAK3350938.1"/>
    </source>
</evidence>
<keyword evidence="2" id="KW-0808">Transferase</keyword>
<evidence type="ECO:0000256" key="3">
    <source>
        <dbReference type="ARBA" id="ARBA00023315"/>
    </source>
</evidence>
<dbReference type="AlphaFoldDB" id="A0AAE0JKB6"/>
<dbReference type="GO" id="GO:0008080">
    <property type="term" value="F:N-acetyltransferase activity"/>
    <property type="evidence" value="ECO:0007669"/>
    <property type="project" value="InterPro"/>
</dbReference>
<dbReference type="RefSeq" id="XP_062684233.1">
    <property type="nucleotide sequence ID" value="XM_062820468.1"/>
</dbReference>
<keyword evidence="3" id="KW-0012">Acyltransferase</keyword>
<dbReference type="PANTHER" id="PTHR13256:SF16">
    <property type="entry name" value="ALPHA_BETA-TUBULIN-N-ACETYLTRANSFERASE 9"/>
    <property type="match status" value="1"/>
</dbReference>
<protein>
    <submittedName>
        <fullName evidence="5">GNAT domain-containing protein</fullName>
    </submittedName>
</protein>
<sequence length="250" mass="27961">MKLNESSAVSTTRALLVPYESRHVPTYHQWMEDPAIQEATASERLTLEEEYENQQSWRSSHDKLTFIICQPSVTPGSAEPSTVHAGQVDSPAKMIGDVNLFLYPNDDDEGEDQADDGWFQCIGEVDIMIASHDHRGKGLGRAVVSGFLQYISRNLEGILREYYTGEREQAGAGSTTTTNSPMLKPRLRMLMAKINKDNTKSIALFKSLGFEQEGDVNYFGELKLVLRDLGVYASANVPEGYAELVYKRED</sequence>
<dbReference type="FunFam" id="3.40.630.30:FF:000209">
    <property type="entry name" value="Uncharacterized protein 93G11.120"/>
    <property type="match status" value="1"/>
</dbReference>
<proteinExistence type="inferred from homology"/>
<dbReference type="PANTHER" id="PTHR13256">
    <property type="entry name" value="N-ACETYLTRANSFERASE 9"/>
    <property type="match status" value="1"/>
</dbReference>
<feature type="domain" description="N-acetyltransferase" evidence="4">
    <location>
        <begin position="13"/>
        <end position="211"/>
    </location>
</feature>
<name>A0AAE0JKB6_9PEZI</name>
<organism evidence="5 6">
    <name type="scientific">Neurospora tetraspora</name>
    <dbReference type="NCBI Taxonomy" id="94610"/>
    <lineage>
        <taxon>Eukaryota</taxon>
        <taxon>Fungi</taxon>
        <taxon>Dikarya</taxon>
        <taxon>Ascomycota</taxon>
        <taxon>Pezizomycotina</taxon>
        <taxon>Sordariomycetes</taxon>
        <taxon>Sordariomycetidae</taxon>
        <taxon>Sordariales</taxon>
        <taxon>Sordariaceae</taxon>
        <taxon>Neurospora</taxon>
    </lineage>
</organism>
<dbReference type="Pfam" id="PF13302">
    <property type="entry name" value="Acetyltransf_3"/>
    <property type="match status" value="1"/>
</dbReference>
<dbReference type="Proteomes" id="UP001278500">
    <property type="component" value="Unassembled WGS sequence"/>
</dbReference>
<evidence type="ECO:0000259" key="4">
    <source>
        <dbReference type="Pfam" id="PF13302"/>
    </source>
</evidence>
<dbReference type="InterPro" id="IPR016181">
    <property type="entry name" value="Acyl_CoA_acyltransferase"/>
</dbReference>
<comment type="caution">
    <text evidence="5">The sequence shown here is derived from an EMBL/GenBank/DDBJ whole genome shotgun (WGS) entry which is preliminary data.</text>
</comment>
<dbReference type="InterPro" id="IPR039135">
    <property type="entry name" value="NAT9-like"/>
</dbReference>
<reference evidence="5" key="1">
    <citation type="journal article" date="2023" name="Mol. Phylogenet. Evol.">
        <title>Genome-scale phylogeny and comparative genomics of the fungal order Sordariales.</title>
        <authorList>
            <person name="Hensen N."/>
            <person name="Bonometti L."/>
            <person name="Westerberg I."/>
            <person name="Brannstrom I.O."/>
            <person name="Guillou S."/>
            <person name="Cros-Aarteil S."/>
            <person name="Calhoun S."/>
            <person name="Haridas S."/>
            <person name="Kuo A."/>
            <person name="Mondo S."/>
            <person name="Pangilinan J."/>
            <person name="Riley R."/>
            <person name="LaButti K."/>
            <person name="Andreopoulos B."/>
            <person name="Lipzen A."/>
            <person name="Chen C."/>
            <person name="Yan M."/>
            <person name="Daum C."/>
            <person name="Ng V."/>
            <person name="Clum A."/>
            <person name="Steindorff A."/>
            <person name="Ohm R.A."/>
            <person name="Martin F."/>
            <person name="Silar P."/>
            <person name="Natvig D.O."/>
            <person name="Lalanne C."/>
            <person name="Gautier V."/>
            <person name="Ament-Velasquez S.L."/>
            <person name="Kruys A."/>
            <person name="Hutchinson M.I."/>
            <person name="Powell A.J."/>
            <person name="Barry K."/>
            <person name="Miller A.N."/>
            <person name="Grigoriev I.V."/>
            <person name="Debuchy R."/>
            <person name="Gladieux P."/>
            <person name="Hiltunen Thoren M."/>
            <person name="Johannesson H."/>
        </authorList>
    </citation>
    <scope>NUCLEOTIDE SEQUENCE</scope>
    <source>
        <strain evidence="5">CBS 560.94</strain>
    </source>
</reference>
<gene>
    <name evidence="5" type="ORF">B0H65DRAFT_104208</name>
</gene>
<reference evidence="5" key="2">
    <citation type="submission" date="2023-06" db="EMBL/GenBank/DDBJ databases">
        <authorList>
            <consortium name="Lawrence Berkeley National Laboratory"/>
            <person name="Haridas S."/>
            <person name="Hensen N."/>
            <person name="Bonometti L."/>
            <person name="Westerberg I."/>
            <person name="Brannstrom I.O."/>
            <person name="Guillou S."/>
            <person name="Cros-Aarteil S."/>
            <person name="Calhoun S."/>
            <person name="Kuo A."/>
            <person name="Mondo S."/>
            <person name="Pangilinan J."/>
            <person name="Riley R."/>
            <person name="Labutti K."/>
            <person name="Andreopoulos B."/>
            <person name="Lipzen A."/>
            <person name="Chen C."/>
            <person name="Yanf M."/>
            <person name="Daum C."/>
            <person name="Ng V."/>
            <person name="Clum A."/>
            <person name="Steindorff A."/>
            <person name="Ohm R."/>
            <person name="Martin F."/>
            <person name="Silar P."/>
            <person name="Natvig D."/>
            <person name="Lalanne C."/>
            <person name="Gautier V."/>
            <person name="Ament-Velasquez S.L."/>
            <person name="Kruys A."/>
            <person name="Hutchinson M.I."/>
            <person name="Powell A.J."/>
            <person name="Barry K."/>
            <person name="Miller A.N."/>
            <person name="Grigoriev I.V."/>
            <person name="Debuchy R."/>
            <person name="Gladieux P."/>
            <person name="Thoren M.H."/>
            <person name="Johannesson H."/>
        </authorList>
    </citation>
    <scope>NUCLEOTIDE SEQUENCE</scope>
    <source>
        <strain evidence="5">CBS 560.94</strain>
    </source>
</reference>
<dbReference type="SUPFAM" id="SSF55729">
    <property type="entry name" value="Acyl-CoA N-acyltransferases (Nat)"/>
    <property type="match status" value="1"/>
</dbReference>
<dbReference type="Gene3D" id="3.40.630.30">
    <property type="match status" value="1"/>
</dbReference>
<evidence type="ECO:0000313" key="6">
    <source>
        <dbReference type="Proteomes" id="UP001278500"/>
    </source>
</evidence>
<comment type="similarity">
    <text evidence="1">Belongs to the acetyltransferase family. GNAT subfamily.</text>
</comment>
<dbReference type="InterPro" id="IPR000182">
    <property type="entry name" value="GNAT_dom"/>
</dbReference>
<keyword evidence="6" id="KW-1185">Reference proteome</keyword>
<dbReference type="EMBL" id="JAUEPP010000002">
    <property type="protein sequence ID" value="KAK3350938.1"/>
    <property type="molecule type" value="Genomic_DNA"/>
</dbReference>
<accession>A0AAE0JKB6</accession>